<evidence type="ECO:0000313" key="3">
    <source>
        <dbReference type="Proteomes" id="UP000822476"/>
    </source>
</evidence>
<name>A0A8S9YZ41_9TREM</name>
<sequence>MKASPQRGTPVGNTSADRKQLTPGKLTAKRPLPPGSETEEDEDQTVGGLSLNGFPKNKKRRFTLTSQEGFASNDDDISDDDNDDSEESDGSKENVSDGGGGDDEENDDDSVEEDDGEENGDNEPESSSLLQSPVVAEVKTSQSLSTSPDSKNVKTHLCKQSNRRRRER</sequence>
<keyword evidence="3" id="KW-1185">Reference proteome</keyword>
<feature type="compositionally biased region" description="Acidic residues" evidence="1">
    <location>
        <begin position="100"/>
        <end position="124"/>
    </location>
</feature>
<proteinExistence type="predicted"/>
<feature type="compositionally biased region" description="Acidic residues" evidence="1">
    <location>
        <begin position="73"/>
        <end position="88"/>
    </location>
</feature>
<accession>A0A8S9YZ41</accession>
<comment type="caution">
    <text evidence="2">The sequence shown here is derived from an EMBL/GenBank/DDBJ whole genome shotgun (WGS) entry which is preliminary data.</text>
</comment>
<feature type="compositionally biased region" description="Basic residues" evidence="1">
    <location>
        <begin position="153"/>
        <end position="168"/>
    </location>
</feature>
<gene>
    <name evidence="2" type="ORF">EG68_04202</name>
</gene>
<dbReference type="EMBL" id="JTDE01001757">
    <property type="protein sequence ID" value="KAF7258383.1"/>
    <property type="molecule type" value="Genomic_DNA"/>
</dbReference>
<protein>
    <submittedName>
        <fullName evidence="2">Uncharacterized protein</fullName>
    </submittedName>
</protein>
<organism evidence="2 3">
    <name type="scientific">Paragonimus skrjabini miyazakii</name>
    <dbReference type="NCBI Taxonomy" id="59628"/>
    <lineage>
        <taxon>Eukaryota</taxon>
        <taxon>Metazoa</taxon>
        <taxon>Spiralia</taxon>
        <taxon>Lophotrochozoa</taxon>
        <taxon>Platyhelminthes</taxon>
        <taxon>Trematoda</taxon>
        <taxon>Digenea</taxon>
        <taxon>Plagiorchiida</taxon>
        <taxon>Troglotremata</taxon>
        <taxon>Troglotrematidae</taxon>
        <taxon>Paragonimus</taxon>
    </lineage>
</organism>
<dbReference type="AlphaFoldDB" id="A0A8S9YZ41"/>
<evidence type="ECO:0000256" key="1">
    <source>
        <dbReference type="SAM" id="MobiDB-lite"/>
    </source>
</evidence>
<feature type="compositionally biased region" description="Polar residues" evidence="1">
    <location>
        <begin position="139"/>
        <end position="150"/>
    </location>
</feature>
<reference evidence="2" key="1">
    <citation type="submission" date="2019-07" db="EMBL/GenBank/DDBJ databases">
        <title>Annotation for the trematode Paragonimus miyazaki's.</title>
        <authorList>
            <person name="Choi Y.-J."/>
        </authorList>
    </citation>
    <scope>NUCLEOTIDE SEQUENCE</scope>
    <source>
        <strain evidence="2">Japan</strain>
    </source>
</reference>
<evidence type="ECO:0000313" key="2">
    <source>
        <dbReference type="EMBL" id="KAF7258383.1"/>
    </source>
</evidence>
<feature type="region of interest" description="Disordered" evidence="1">
    <location>
        <begin position="1"/>
        <end position="168"/>
    </location>
</feature>
<dbReference type="Proteomes" id="UP000822476">
    <property type="component" value="Unassembled WGS sequence"/>
</dbReference>